<keyword evidence="2" id="KW-1185">Reference proteome</keyword>
<dbReference type="Proteomes" id="UP000308600">
    <property type="component" value="Unassembled WGS sequence"/>
</dbReference>
<name>A0ACD3ATH9_9AGAR</name>
<proteinExistence type="predicted"/>
<protein>
    <submittedName>
        <fullName evidence="1">Uncharacterized protein</fullName>
    </submittedName>
</protein>
<evidence type="ECO:0000313" key="2">
    <source>
        <dbReference type="Proteomes" id="UP000308600"/>
    </source>
</evidence>
<reference evidence="1 2" key="1">
    <citation type="journal article" date="2019" name="Nat. Ecol. Evol.">
        <title>Megaphylogeny resolves global patterns of mushroom evolution.</title>
        <authorList>
            <person name="Varga T."/>
            <person name="Krizsan K."/>
            <person name="Foldi C."/>
            <person name="Dima B."/>
            <person name="Sanchez-Garcia M."/>
            <person name="Sanchez-Ramirez S."/>
            <person name="Szollosi G.J."/>
            <person name="Szarkandi J.G."/>
            <person name="Papp V."/>
            <person name="Albert L."/>
            <person name="Andreopoulos W."/>
            <person name="Angelini C."/>
            <person name="Antonin V."/>
            <person name="Barry K.W."/>
            <person name="Bougher N.L."/>
            <person name="Buchanan P."/>
            <person name="Buyck B."/>
            <person name="Bense V."/>
            <person name="Catcheside P."/>
            <person name="Chovatia M."/>
            <person name="Cooper J."/>
            <person name="Damon W."/>
            <person name="Desjardin D."/>
            <person name="Finy P."/>
            <person name="Geml J."/>
            <person name="Haridas S."/>
            <person name="Hughes K."/>
            <person name="Justo A."/>
            <person name="Karasinski D."/>
            <person name="Kautmanova I."/>
            <person name="Kiss B."/>
            <person name="Kocsube S."/>
            <person name="Kotiranta H."/>
            <person name="LaButti K.M."/>
            <person name="Lechner B.E."/>
            <person name="Liimatainen K."/>
            <person name="Lipzen A."/>
            <person name="Lukacs Z."/>
            <person name="Mihaltcheva S."/>
            <person name="Morgado L.N."/>
            <person name="Niskanen T."/>
            <person name="Noordeloos M.E."/>
            <person name="Ohm R.A."/>
            <person name="Ortiz-Santana B."/>
            <person name="Ovrebo C."/>
            <person name="Racz N."/>
            <person name="Riley R."/>
            <person name="Savchenko A."/>
            <person name="Shiryaev A."/>
            <person name="Soop K."/>
            <person name="Spirin V."/>
            <person name="Szebenyi C."/>
            <person name="Tomsovsky M."/>
            <person name="Tulloss R.E."/>
            <person name="Uehling J."/>
            <person name="Grigoriev I.V."/>
            <person name="Vagvolgyi C."/>
            <person name="Papp T."/>
            <person name="Martin F.M."/>
            <person name="Miettinen O."/>
            <person name="Hibbett D.S."/>
            <person name="Nagy L.G."/>
        </authorList>
    </citation>
    <scope>NUCLEOTIDE SEQUENCE [LARGE SCALE GENOMIC DNA]</scope>
    <source>
        <strain evidence="1 2">NL-1719</strain>
    </source>
</reference>
<gene>
    <name evidence="1" type="ORF">BDN72DRAFT_648343</name>
</gene>
<sequence length="102" mass="10968">MTKAPTSRNTTTFDSAHHSVHLPKPRHSPFLCSLIQFLATTTQRPATTSWATQEGNALIPTGDTNGTTAVGSCQRGTIPPPDVVKRLQIDGKQNLASRQGVF</sequence>
<organism evidence="1 2">
    <name type="scientific">Pluteus cervinus</name>
    <dbReference type="NCBI Taxonomy" id="181527"/>
    <lineage>
        <taxon>Eukaryota</taxon>
        <taxon>Fungi</taxon>
        <taxon>Dikarya</taxon>
        <taxon>Basidiomycota</taxon>
        <taxon>Agaricomycotina</taxon>
        <taxon>Agaricomycetes</taxon>
        <taxon>Agaricomycetidae</taxon>
        <taxon>Agaricales</taxon>
        <taxon>Pluteineae</taxon>
        <taxon>Pluteaceae</taxon>
        <taxon>Pluteus</taxon>
    </lineage>
</organism>
<evidence type="ECO:0000313" key="1">
    <source>
        <dbReference type="EMBL" id="TFK68876.1"/>
    </source>
</evidence>
<accession>A0ACD3ATH9</accession>
<dbReference type="EMBL" id="ML208342">
    <property type="protein sequence ID" value="TFK68876.1"/>
    <property type="molecule type" value="Genomic_DNA"/>
</dbReference>